<keyword evidence="2 4" id="KW-0442">Lipid degradation</keyword>
<dbReference type="SUPFAM" id="SSF52151">
    <property type="entry name" value="FabD/lysophospholipase-like"/>
    <property type="match status" value="1"/>
</dbReference>
<proteinExistence type="predicted"/>
<dbReference type="PANTHER" id="PTHR24185:SF1">
    <property type="entry name" value="CALCIUM-INDEPENDENT PHOSPHOLIPASE A2-GAMMA"/>
    <property type="match status" value="1"/>
</dbReference>
<comment type="caution">
    <text evidence="6">The sequence shown here is derived from an EMBL/GenBank/DDBJ whole genome shotgun (WGS) entry which is preliminary data.</text>
</comment>
<keyword evidence="3 4" id="KW-0443">Lipid metabolism</keyword>
<organism evidence="6 7">
    <name type="scientific">Rhodofomes roseus</name>
    <dbReference type="NCBI Taxonomy" id="34475"/>
    <lineage>
        <taxon>Eukaryota</taxon>
        <taxon>Fungi</taxon>
        <taxon>Dikarya</taxon>
        <taxon>Basidiomycota</taxon>
        <taxon>Agaricomycotina</taxon>
        <taxon>Agaricomycetes</taxon>
        <taxon>Polyporales</taxon>
        <taxon>Rhodofomes</taxon>
    </lineage>
</organism>
<dbReference type="InterPro" id="IPR002641">
    <property type="entry name" value="PNPLA_dom"/>
</dbReference>
<feature type="domain" description="PNPLA" evidence="5">
    <location>
        <begin position="267"/>
        <end position="464"/>
    </location>
</feature>
<reference evidence="6 7" key="1">
    <citation type="submission" date="2019-01" db="EMBL/GenBank/DDBJ databases">
        <title>Genome sequencing of the rare red list fungi Fomitopsis rosea.</title>
        <authorList>
            <person name="Buettner E."/>
            <person name="Kellner H."/>
        </authorList>
    </citation>
    <scope>NUCLEOTIDE SEQUENCE [LARGE SCALE GENOMIC DNA]</scope>
    <source>
        <strain evidence="6 7">DSM 105464</strain>
    </source>
</reference>
<evidence type="ECO:0000313" key="6">
    <source>
        <dbReference type="EMBL" id="TFY59899.1"/>
    </source>
</evidence>
<dbReference type="InterPro" id="IPR016035">
    <property type="entry name" value="Acyl_Trfase/lysoPLipase"/>
</dbReference>
<keyword evidence="1 4" id="KW-0378">Hydrolase</keyword>
<feature type="short sequence motif" description="GXSXG" evidence="4">
    <location>
        <begin position="304"/>
        <end position="308"/>
    </location>
</feature>
<feature type="short sequence motif" description="DGA/G" evidence="4">
    <location>
        <begin position="451"/>
        <end position="453"/>
    </location>
</feature>
<dbReference type="Pfam" id="PF01734">
    <property type="entry name" value="Patatin"/>
    <property type="match status" value="1"/>
</dbReference>
<feature type="short sequence motif" description="GXGXXG" evidence="4">
    <location>
        <begin position="271"/>
        <end position="276"/>
    </location>
</feature>
<evidence type="ECO:0000259" key="5">
    <source>
        <dbReference type="PROSITE" id="PS51635"/>
    </source>
</evidence>
<dbReference type="GO" id="GO:0047499">
    <property type="term" value="F:calcium-independent phospholipase A2 activity"/>
    <property type="evidence" value="ECO:0007669"/>
    <property type="project" value="TreeGrafter"/>
</dbReference>
<name>A0A4Y9YG63_9APHY</name>
<dbReference type="AlphaFoldDB" id="A0A4Y9YG63"/>
<dbReference type="PANTHER" id="PTHR24185">
    <property type="entry name" value="CALCIUM-INDEPENDENT PHOSPHOLIPASE A2-GAMMA"/>
    <property type="match status" value="1"/>
</dbReference>
<evidence type="ECO:0000256" key="1">
    <source>
        <dbReference type="ARBA" id="ARBA00022801"/>
    </source>
</evidence>
<dbReference type="GO" id="GO:0016020">
    <property type="term" value="C:membrane"/>
    <property type="evidence" value="ECO:0007669"/>
    <property type="project" value="TreeGrafter"/>
</dbReference>
<protein>
    <recommendedName>
        <fullName evidence="5">PNPLA domain-containing protein</fullName>
    </recommendedName>
</protein>
<feature type="active site" description="Proton acceptor" evidence="4">
    <location>
        <position position="451"/>
    </location>
</feature>
<dbReference type="GO" id="GO:0016042">
    <property type="term" value="P:lipid catabolic process"/>
    <property type="evidence" value="ECO:0007669"/>
    <property type="project" value="UniProtKB-UniRule"/>
</dbReference>
<sequence>MSKRVLLAQSTSEGVACGVEKKLWFKTKPLDHDFCRRAIQLQLWTDSHDDQGSQDAPNHALCTWFELCILEDKHATQPVVKDGKELVWTSHFNVLHSHRRIARHFGIIFDRRREILNEVGIGNCIGVRICAQHVLSRNFASGGTLTANVLKKVDLVSPTLWTLCTSNTPIMPKHILNGVYTVTVTATHACLVEAADAKVYSRYKKRLRTEFQPTVDWNIVTRTNKDIRNQLLSTLPDDTQSTEAEVLAQRLRIDQGYGAAGRPLRLLSLDGGGVRGISSLQILKRLFRGDENARPCEVFDMMAGTSTGGLIAIMLGRLRMTIGQCIDVYQKLSGEIFGATSITQTTNMLKSGTKYNARIFENAVKKVVEDYFELNNPEECMRDRRTGCKVFVLTLDSQNLNNKRVTHLRTYDNPEVNPSLADYKIWEAARATTAAPVYFAPIELDGYKYMDGGFGYNNPVLQLITESRLCFGPARQVCCLVSIGTGGNPDIAFPKGVTWLFKPTSVKNNLRLLSLPTSSSSQHYEAGLLCGPGAYHRFDMGELVSEQDWDVKPDGGSLGRHMVDRLHSI</sequence>
<dbReference type="Proteomes" id="UP000298390">
    <property type="component" value="Unassembled WGS sequence"/>
</dbReference>
<dbReference type="Gene3D" id="3.40.1090.10">
    <property type="entry name" value="Cytosolic phospholipase A2 catalytic domain"/>
    <property type="match status" value="1"/>
</dbReference>
<evidence type="ECO:0000256" key="3">
    <source>
        <dbReference type="ARBA" id="ARBA00023098"/>
    </source>
</evidence>
<evidence type="ECO:0000256" key="4">
    <source>
        <dbReference type="PROSITE-ProRule" id="PRU01161"/>
    </source>
</evidence>
<gene>
    <name evidence="6" type="ORF">EVJ58_g5479</name>
</gene>
<evidence type="ECO:0000313" key="7">
    <source>
        <dbReference type="Proteomes" id="UP000298390"/>
    </source>
</evidence>
<dbReference type="EMBL" id="SEKV01000281">
    <property type="protein sequence ID" value="TFY59899.1"/>
    <property type="molecule type" value="Genomic_DNA"/>
</dbReference>
<evidence type="ECO:0000256" key="2">
    <source>
        <dbReference type="ARBA" id="ARBA00022963"/>
    </source>
</evidence>
<dbReference type="PROSITE" id="PS51635">
    <property type="entry name" value="PNPLA"/>
    <property type="match status" value="1"/>
</dbReference>
<dbReference type="GO" id="GO:0019369">
    <property type="term" value="P:arachidonate metabolic process"/>
    <property type="evidence" value="ECO:0007669"/>
    <property type="project" value="TreeGrafter"/>
</dbReference>
<dbReference type="GO" id="GO:0046486">
    <property type="term" value="P:glycerolipid metabolic process"/>
    <property type="evidence" value="ECO:0007669"/>
    <property type="project" value="UniProtKB-ARBA"/>
</dbReference>
<dbReference type="STRING" id="34475.A0A4Y9YG63"/>
<accession>A0A4Y9YG63</accession>
<feature type="active site" description="Nucleophile" evidence="4">
    <location>
        <position position="306"/>
    </location>
</feature>